<feature type="signal peptide" evidence="5">
    <location>
        <begin position="1"/>
        <end position="24"/>
    </location>
</feature>
<dbReference type="Proteomes" id="UP001240639">
    <property type="component" value="Unassembled WGS sequence"/>
</dbReference>
<keyword evidence="8" id="KW-1185">Reference proteome</keyword>
<feature type="chain" id="PRO_5045881123" evidence="5">
    <location>
        <begin position="25"/>
        <end position="233"/>
    </location>
</feature>
<evidence type="ECO:0000256" key="5">
    <source>
        <dbReference type="SAM" id="SignalP"/>
    </source>
</evidence>
<dbReference type="InterPro" id="IPR050330">
    <property type="entry name" value="Bact_OuterMem_StrucFunc"/>
</dbReference>
<dbReference type="InterPro" id="IPR036737">
    <property type="entry name" value="OmpA-like_sf"/>
</dbReference>
<gene>
    <name evidence="7" type="ORF">Q9K02_14400</name>
</gene>
<comment type="subcellular location">
    <subcellularLocation>
        <location evidence="1">Cell outer membrane</location>
    </subcellularLocation>
</comment>
<evidence type="ECO:0000313" key="7">
    <source>
        <dbReference type="EMBL" id="MDP4576329.1"/>
    </source>
</evidence>
<keyword evidence="2 4" id="KW-0472">Membrane</keyword>
<organism evidence="7 8">
    <name type="scientific">Qipengyuania profundimaris</name>
    <dbReference type="NCBI Taxonomy" id="3067652"/>
    <lineage>
        <taxon>Bacteria</taxon>
        <taxon>Pseudomonadati</taxon>
        <taxon>Pseudomonadota</taxon>
        <taxon>Alphaproteobacteria</taxon>
        <taxon>Sphingomonadales</taxon>
        <taxon>Erythrobacteraceae</taxon>
        <taxon>Qipengyuania</taxon>
    </lineage>
</organism>
<protein>
    <submittedName>
        <fullName evidence="7">OmpA family protein</fullName>
    </submittedName>
</protein>
<sequence length="233" mass="25045">MTRTKIMVVGTGAMLALAASPVAAQDNWQDRDISSLRGETQQRYDAALALTDDAAVVEANDPRFIWASEAKVQCGIALGYLKSRTRDSVSLGKCRDAYARMTQTTRAMAPPPPPPPPAEACNTELPGLIFFEFDSAVPGTEASQIADYVAQNAAACSWRTFNVVGHADRSGSNAYNMDLSQRRADAVASLLGSRGIATGSIDTTARGEENPRVPTDDGVRELQNRRVEILVNQ</sequence>
<dbReference type="PRINTS" id="PR01021">
    <property type="entry name" value="OMPADOMAIN"/>
</dbReference>
<dbReference type="PANTHER" id="PTHR30329">
    <property type="entry name" value="STATOR ELEMENT OF FLAGELLAR MOTOR COMPLEX"/>
    <property type="match status" value="1"/>
</dbReference>
<name>A0ABT9HT41_9SPHN</name>
<evidence type="ECO:0000256" key="2">
    <source>
        <dbReference type="ARBA" id="ARBA00023136"/>
    </source>
</evidence>
<dbReference type="EMBL" id="JAVAIM010000002">
    <property type="protein sequence ID" value="MDP4576329.1"/>
    <property type="molecule type" value="Genomic_DNA"/>
</dbReference>
<dbReference type="Pfam" id="PF00691">
    <property type="entry name" value="OmpA"/>
    <property type="match status" value="1"/>
</dbReference>
<dbReference type="SUPFAM" id="SSF103088">
    <property type="entry name" value="OmpA-like"/>
    <property type="match status" value="1"/>
</dbReference>
<feature type="domain" description="OmpA-like" evidence="6">
    <location>
        <begin position="118"/>
        <end position="233"/>
    </location>
</feature>
<evidence type="ECO:0000313" key="8">
    <source>
        <dbReference type="Proteomes" id="UP001240639"/>
    </source>
</evidence>
<accession>A0ABT9HT41</accession>
<dbReference type="InterPro" id="IPR006665">
    <property type="entry name" value="OmpA-like"/>
</dbReference>
<evidence type="ECO:0000256" key="1">
    <source>
        <dbReference type="ARBA" id="ARBA00004442"/>
    </source>
</evidence>
<keyword evidence="3" id="KW-0998">Cell outer membrane</keyword>
<keyword evidence="5" id="KW-0732">Signal</keyword>
<proteinExistence type="predicted"/>
<evidence type="ECO:0000256" key="4">
    <source>
        <dbReference type="PROSITE-ProRule" id="PRU00473"/>
    </source>
</evidence>
<dbReference type="PANTHER" id="PTHR30329:SF21">
    <property type="entry name" value="LIPOPROTEIN YIAD-RELATED"/>
    <property type="match status" value="1"/>
</dbReference>
<reference evidence="7 8" key="1">
    <citation type="submission" date="2023-08" db="EMBL/GenBank/DDBJ databases">
        <title>genomic of G39.</title>
        <authorList>
            <person name="Wang Y."/>
        </authorList>
    </citation>
    <scope>NUCLEOTIDE SEQUENCE [LARGE SCALE GENOMIC DNA]</scope>
    <source>
        <strain evidence="7 8">G39</strain>
    </source>
</reference>
<evidence type="ECO:0000259" key="6">
    <source>
        <dbReference type="PROSITE" id="PS51123"/>
    </source>
</evidence>
<evidence type="ECO:0000256" key="3">
    <source>
        <dbReference type="ARBA" id="ARBA00023237"/>
    </source>
</evidence>
<dbReference type="RefSeq" id="WP_278328839.1">
    <property type="nucleotide sequence ID" value="NZ_JAVAIM010000002.1"/>
</dbReference>
<comment type="caution">
    <text evidence="7">The sequence shown here is derived from an EMBL/GenBank/DDBJ whole genome shotgun (WGS) entry which is preliminary data.</text>
</comment>
<dbReference type="PROSITE" id="PS51123">
    <property type="entry name" value="OMPA_2"/>
    <property type="match status" value="1"/>
</dbReference>
<dbReference type="Gene3D" id="3.30.1330.60">
    <property type="entry name" value="OmpA-like domain"/>
    <property type="match status" value="1"/>
</dbReference>
<dbReference type="CDD" id="cd07185">
    <property type="entry name" value="OmpA_C-like"/>
    <property type="match status" value="1"/>
</dbReference>
<dbReference type="InterPro" id="IPR006664">
    <property type="entry name" value="OMP_bac"/>
</dbReference>